<proteinExistence type="predicted"/>
<name>A0A4Z2FXU9_9TELE</name>
<organism evidence="1 2">
    <name type="scientific">Liparis tanakae</name>
    <name type="common">Tanaka's snailfish</name>
    <dbReference type="NCBI Taxonomy" id="230148"/>
    <lineage>
        <taxon>Eukaryota</taxon>
        <taxon>Metazoa</taxon>
        <taxon>Chordata</taxon>
        <taxon>Craniata</taxon>
        <taxon>Vertebrata</taxon>
        <taxon>Euteleostomi</taxon>
        <taxon>Actinopterygii</taxon>
        <taxon>Neopterygii</taxon>
        <taxon>Teleostei</taxon>
        <taxon>Neoteleostei</taxon>
        <taxon>Acanthomorphata</taxon>
        <taxon>Eupercaria</taxon>
        <taxon>Perciformes</taxon>
        <taxon>Cottioidei</taxon>
        <taxon>Cottales</taxon>
        <taxon>Liparidae</taxon>
        <taxon>Liparis</taxon>
    </lineage>
</organism>
<gene>
    <name evidence="1" type="ORF">EYF80_043989</name>
</gene>
<dbReference type="AlphaFoldDB" id="A0A4Z2FXU9"/>
<dbReference type="Proteomes" id="UP000314294">
    <property type="component" value="Unassembled WGS sequence"/>
</dbReference>
<dbReference type="EMBL" id="SRLO01000823">
    <property type="protein sequence ID" value="TNN45811.1"/>
    <property type="molecule type" value="Genomic_DNA"/>
</dbReference>
<reference evidence="1 2" key="1">
    <citation type="submission" date="2019-03" db="EMBL/GenBank/DDBJ databases">
        <title>First draft genome of Liparis tanakae, snailfish: a comprehensive survey of snailfish specific genes.</title>
        <authorList>
            <person name="Kim W."/>
            <person name="Song I."/>
            <person name="Jeong J.-H."/>
            <person name="Kim D."/>
            <person name="Kim S."/>
            <person name="Ryu S."/>
            <person name="Song J.Y."/>
            <person name="Lee S.K."/>
        </authorList>
    </citation>
    <scope>NUCLEOTIDE SEQUENCE [LARGE SCALE GENOMIC DNA]</scope>
    <source>
        <tissue evidence="1">Muscle</tissue>
    </source>
</reference>
<comment type="caution">
    <text evidence="1">The sequence shown here is derived from an EMBL/GenBank/DDBJ whole genome shotgun (WGS) entry which is preliminary data.</text>
</comment>
<protein>
    <submittedName>
        <fullName evidence="1">Uncharacterized protein</fullName>
    </submittedName>
</protein>
<accession>A0A4Z2FXU9</accession>
<keyword evidence="2" id="KW-1185">Reference proteome</keyword>
<evidence type="ECO:0000313" key="2">
    <source>
        <dbReference type="Proteomes" id="UP000314294"/>
    </source>
</evidence>
<sequence>MYRLERSACWLGPSLAASSTATPALVKRDVPLPFSPDLVPETRAAEHQVVALVVPGVQGGVGAVSAHPLLAQLLLRAAGRPVHAAAAAALIGGEGGSGGCGGGGGGRGSGSRVLAFRPGLPTVDDLIEGLGGGPPSSPFPPSSASEPALDVSPSTFTLRSFRNIDSPPVSDFDRLFKCFSRSFSRLAGLPLTGPRAPSGRSSAASCFVGATVSSSVSFSGAGLR</sequence>
<evidence type="ECO:0000313" key="1">
    <source>
        <dbReference type="EMBL" id="TNN45811.1"/>
    </source>
</evidence>